<evidence type="ECO:0000256" key="4">
    <source>
        <dbReference type="ARBA" id="ARBA00022801"/>
    </source>
</evidence>
<keyword evidence="5" id="KW-0460">Magnesium</keyword>
<organism evidence="9">
    <name type="scientific">Soboliphyme baturini</name>
    <dbReference type="NCBI Taxonomy" id="241478"/>
    <lineage>
        <taxon>Eukaryota</taxon>
        <taxon>Metazoa</taxon>
        <taxon>Ecdysozoa</taxon>
        <taxon>Nematoda</taxon>
        <taxon>Enoplea</taxon>
        <taxon>Dorylaimia</taxon>
        <taxon>Dioctophymatida</taxon>
        <taxon>Dioctophymatoidea</taxon>
        <taxon>Soboliphymatidae</taxon>
        <taxon>Soboliphyme</taxon>
    </lineage>
</organism>
<dbReference type="SFLD" id="SFLDG01129">
    <property type="entry name" value="C1.5:_HAD__Beta-PGM__Phosphata"/>
    <property type="match status" value="1"/>
</dbReference>
<dbReference type="SUPFAM" id="SSF56784">
    <property type="entry name" value="HAD-like"/>
    <property type="match status" value="1"/>
</dbReference>
<evidence type="ECO:0000256" key="7">
    <source>
        <dbReference type="ARBA" id="ARBA00066578"/>
    </source>
</evidence>
<evidence type="ECO:0000256" key="6">
    <source>
        <dbReference type="ARBA" id="ARBA00052504"/>
    </source>
</evidence>
<dbReference type="GO" id="GO:1990738">
    <property type="term" value="F:pseudouridine 5'-phosphatase activity"/>
    <property type="evidence" value="ECO:0007669"/>
    <property type="project" value="UniProtKB-EC"/>
</dbReference>
<dbReference type="WBParaSite" id="SBAD_0000446101-mRNA-1">
    <property type="protein sequence ID" value="SBAD_0000446101-mRNA-1"/>
    <property type="gene ID" value="SBAD_0000446101"/>
</dbReference>
<evidence type="ECO:0000256" key="5">
    <source>
        <dbReference type="ARBA" id="ARBA00022842"/>
    </source>
</evidence>
<dbReference type="InterPro" id="IPR023214">
    <property type="entry name" value="HAD_sf"/>
</dbReference>
<dbReference type="InterPro" id="IPR036412">
    <property type="entry name" value="HAD-like_sf"/>
</dbReference>
<dbReference type="NCBIfam" id="TIGR01509">
    <property type="entry name" value="HAD-SF-IA-v3"/>
    <property type="match status" value="1"/>
</dbReference>
<dbReference type="EC" id="3.1.3.96" evidence="7"/>
<keyword evidence="3" id="KW-0479">Metal-binding</keyword>
<dbReference type="AlphaFoldDB" id="A0A183IKY1"/>
<reference evidence="9" key="1">
    <citation type="submission" date="2016-06" db="UniProtKB">
        <authorList>
            <consortium name="WormBaseParasite"/>
        </authorList>
    </citation>
    <scope>IDENTIFICATION</scope>
</reference>
<evidence type="ECO:0000256" key="1">
    <source>
        <dbReference type="ARBA" id="ARBA00001946"/>
    </source>
</evidence>
<proteinExistence type="inferred from homology"/>
<dbReference type="InterPro" id="IPR023198">
    <property type="entry name" value="PGP-like_dom2"/>
</dbReference>
<dbReference type="PANTHER" id="PTHR18901:SF38">
    <property type="entry name" value="PSEUDOURIDINE-5'-PHOSPHATASE"/>
    <property type="match status" value="1"/>
</dbReference>
<dbReference type="GO" id="GO:0046872">
    <property type="term" value="F:metal ion binding"/>
    <property type="evidence" value="ECO:0007669"/>
    <property type="project" value="UniProtKB-KW"/>
</dbReference>
<comment type="cofactor">
    <cofactor evidence="1">
        <name>Mg(2+)</name>
        <dbReference type="ChEBI" id="CHEBI:18420"/>
    </cofactor>
</comment>
<sequence length="214" mass="24308">LQQPTSRKTHVIFDVDGLLLDTEKFYTIANQKTLERFGHDFTWELKEMMMGRSQKDAVSLLIQRLGLSVTVDEYLMPGAERLVRHLHKHRIPMAVCTGSRRSQFILKTQNHHDFFLLFSHIVCNPDDSEVKRGKPFPDCFLVIASRFSEAPSPQNVLVFEDGKNGVEAAVNAGMQVVMVPDPRVDEEVRHKATLAIPSLLEFTPSLFSLPSFDD</sequence>
<dbReference type="InterPro" id="IPR006439">
    <property type="entry name" value="HAD-SF_hydro_IA"/>
</dbReference>
<evidence type="ECO:0000256" key="2">
    <source>
        <dbReference type="ARBA" id="ARBA00006171"/>
    </source>
</evidence>
<evidence type="ECO:0000256" key="8">
    <source>
        <dbReference type="ARBA" id="ARBA00083904"/>
    </source>
</evidence>
<evidence type="ECO:0000256" key="3">
    <source>
        <dbReference type="ARBA" id="ARBA00022723"/>
    </source>
</evidence>
<dbReference type="Gene3D" id="1.10.150.240">
    <property type="entry name" value="Putative phosphatase, domain 2"/>
    <property type="match status" value="1"/>
</dbReference>
<keyword evidence="4" id="KW-0378">Hydrolase</keyword>
<comment type="catalytic activity">
    <reaction evidence="6">
        <text>psi-UMP + H2O = pseudouridine + phosphate</text>
        <dbReference type="Rhea" id="RHEA:10944"/>
        <dbReference type="ChEBI" id="CHEBI:15377"/>
        <dbReference type="ChEBI" id="CHEBI:17802"/>
        <dbReference type="ChEBI" id="CHEBI:43474"/>
        <dbReference type="ChEBI" id="CHEBI:58380"/>
        <dbReference type="EC" id="3.1.3.96"/>
    </reaction>
</comment>
<dbReference type="Pfam" id="PF00702">
    <property type="entry name" value="Hydrolase"/>
    <property type="match status" value="1"/>
</dbReference>
<name>A0A183IKY1_9BILA</name>
<dbReference type="SFLD" id="SFLDS00003">
    <property type="entry name" value="Haloacid_Dehalogenase"/>
    <property type="match status" value="1"/>
</dbReference>
<dbReference type="FunFam" id="3.40.50.1000:FF:000055">
    <property type="entry name" value="Haloacid dehalogenase-like hydrolase family protein"/>
    <property type="match status" value="1"/>
</dbReference>
<dbReference type="PANTHER" id="PTHR18901">
    <property type="entry name" value="2-DEOXYGLUCOSE-6-PHOSPHATE PHOSPHATASE 2"/>
    <property type="match status" value="1"/>
</dbReference>
<evidence type="ECO:0000313" key="9">
    <source>
        <dbReference type="WBParaSite" id="SBAD_0000446101-mRNA-1"/>
    </source>
</evidence>
<protein>
    <recommendedName>
        <fullName evidence="7">pseudouridine 5'-phosphatase</fullName>
        <ecNumber evidence="7">3.1.3.96</ecNumber>
    </recommendedName>
    <alternativeName>
        <fullName evidence="8">Pseudouridine-5'-monophosphatase</fullName>
    </alternativeName>
</protein>
<dbReference type="Gene3D" id="3.40.50.1000">
    <property type="entry name" value="HAD superfamily/HAD-like"/>
    <property type="match status" value="1"/>
</dbReference>
<comment type="similarity">
    <text evidence="2">Belongs to the HAD-like hydrolase superfamily. CbbY/CbbZ/Gph/YieH family.</text>
</comment>
<accession>A0A183IKY1</accession>
<dbReference type="FunFam" id="1.10.150.240:FF:000001">
    <property type="entry name" value="Haloacid dehalogenase-like hydrolase domain"/>
    <property type="match status" value="1"/>
</dbReference>